<dbReference type="PROSITE" id="PS50296">
    <property type="entry name" value="SUI1"/>
    <property type="match status" value="1"/>
</dbReference>
<reference evidence="6 7" key="1">
    <citation type="submission" date="2024-09" db="EMBL/GenBank/DDBJ databases">
        <title>Chromosome-scale assembly of Riccia fluitans.</title>
        <authorList>
            <person name="Paukszto L."/>
            <person name="Sawicki J."/>
            <person name="Karawczyk K."/>
            <person name="Piernik-Szablinska J."/>
            <person name="Szczecinska M."/>
            <person name="Mazdziarz M."/>
        </authorList>
    </citation>
    <scope>NUCLEOTIDE SEQUENCE [LARGE SCALE GENOMIC DNA]</scope>
    <source>
        <strain evidence="6">Rf_01</strain>
        <tissue evidence="6">Aerial parts of the thallus</tissue>
    </source>
</reference>
<dbReference type="InterPro" id="IPR001950">
    <property type="entry name" value="SUI1"/>
</dbReference>
<protein>
    <recommendedName>
        <fullName evidence="5">SUI1 domain-containing protein</fullName>
    </recommendedName>
</protein>
<organism evidence="6 7">
    <name type="scientific">Riccia fluitans</name>
    <dbReference type="NCBI Taxonomy" id="41844"/>
    <lineage>
        <taxon>Eukaryota</taxon>
        <taxon>Viridiplantae</taxon>
        <taxon>Streptophyta</taxon>
        <taxon>Embryophyta</taxon>
        <taxon>Marchantiophyta</taxon>
        <taxon>Marchantiopsida</taxon>
        <taxon>Marchantiidae</taxon>
        <taxon>Marchantiales</taxon>
        <taxon>Ricciaceae</taxon>
        <taxon>Riccia</taxon>
    </lineage>
</organism>
<dbReference type="GO" id="GO:0006417">
    <property type="term" value="P:regulation of translation"/>
    <property type="evidence" value="ECO:0007669"/>
    <property type="project" value="UniProtKB-KW"/>
</dbReference>
<dbReference type="EMBL" id="JBHFFA010000002">
    <property type="protein sequence ID" value="KAL2643874.1"/>
    <property type="molecule type" value="Genomic_DNA"/>
</dbReference>
<proteinExistence type="inferred from homology"/>
<dbReference type="InterPro" id="IPR036877">
    <property type="entry name" value="SUI1_dom_sf"/>
</dbReference>
<name>A0ABD1Z7W0_9MARC</name>
<sequence length="178" mass="18909">MFTQLGSRGLCSRFSITLLTPAPGQKLGCSTKEPLLVVAGNNKPGPNFIEIGSANRDGWSSEVKIIRTTSDNPSPSQSSKGGKRSAPVKNLVQADVTPEQQEPIVEATKRGRGGKTVTVIKRLQLTDETLQSLCKNLKNKIGAGGAVKDATIEIQGDHSAKIVEALIELGYKAKKSGR</sequence>
<dbReference type="InterPro" id="IPR005872">
    <property type="entry name" value="SUI1_arc_bac"/>
</dbReference>
<dbReference type="GO" id="GO:0006412">
    <property type="term" value="P:translation"/>
    <property type="evidence" value="ECO:0007669"/>
    <property type="project" value="UniProtKB-KW"/>
</dbReference>
<keyword evidence="7" id="KW-1185">Reference proteome</keyword>
<comment type="caution">
    <text evidence="6">The sequence shown here is derived from an EMBL/GenBank/DDBJ whole genome shotgun (WGS) entry which is preliminary data.</text>
</comment>
<evidence type="ECO:0000313" key="7">
    <source>
        <dbReference type="Proteomes" id="UP001605036"/>
    </source>
</evidence>
<feature type="compositionally biased region" description="Polar residues" evidence="4">
    <location>
        <begin position="68"/>
        <end position="80"/>
    </location>
</feature>
<evidence type="ECO:0000313" key="6">
    <source>
        <dbReference type="EMBL" id="KAL2643874.1"/>
    </source>
</evidence>
<dbReference type="Proteomes" id="UP001605036">
    <property type="component" value="Unassembled WGS sequence"/>
</dbReference>
<gene>
    <name evidence="6" type="ORF">R1flu_011461</name>
</gene>
<evidence type="ECO:0000256" key="3">
    <source>
        <dbReference type="ARBA" id="ARBA00022917"/>
    </source>
</evidence>
<evidence type="ECO:0000256" key="4">
    <source>
        <dbReference type="SAM" id="MobiDB-lite"/>
    </source>
</evidence>
<evidence type="ECO:0000256" key="2">
    <source>
        <dbReference type="ARBA" id="ARBA00022845"/>
    </source>
</evidence>
<dbReference type="AlphaFoldDB" id="A0ABD1Z7W0"/>
<comment type="similarity">
    <text evidence="1">Belongs to the SUI1 family.</text>
</comment>
<feature type="domain" description="SUI1" evidence="5">
    <location>
        <begin position="104"/>
        <end position="170"/>
    </location>
</feature>
<keyword evidence="3" id="KW-0648">Protein biosynthesis</keyword>
<dbReference type="PANTHER" id="PTHR12789">
    <property type="entry name" value="DENSITY-REGULATED PROTEIN HOMOLOG"/>
    <property type="match status" value="1"/>
</dbReference>
<dbReference type="InterPro" id="IPR050318">
    <property type="entry name" value="DENR/SUI1_TIF"/>
</dbReference>
<accession>A0ABD1Z7W0</accession>
<dbReference type="PANTHER" id="PTHR12789:SF0">
    <property type="entry name" value="DENSITY-REGULATED PROTEIN"/>
    <property type="match status" value="1"/>
</dbReference>
<evidence type="ECO:0000256" key="1">
    <source>
        <dbReference type="ARBA" id="ARBA00005422"/>
    </source>
</evidence>
<dbReference type="CDD" id="cd11567">
    <property type="entry name" value="YciH_like"/>
    <property type="match status" value="1"/>
</dbReference>
<dbReference type="SUPFAM" id="SSF55159">
    <property type="entry name" value="eIF1-like"/>
    <property type="match status" value="1"/>
</dbReference>
<keyword evidence="2" id="KW-0810">Translation regulation</keyword>
<evidence type="ECO:0000259" key="5">
    <source>
        <dbReference type="PROSITE" id="PS50296"/>
    </source>
</evidence>
<dbReference type="Gene3D" id="3.30.780.10">
    <property type="entry name" value="SUI1-like domain"/>
    <property type="match status" value="1"/>
</dbReference>
<feature type="region of interest" description="Disordered" evidence="4">
    <location>
        <begin position="68"/>
        <end position="99"/>
    </location>
</feature>
<dbReference type="Pfam" id="PF01253">
    <property type="entry name" value="SUI1"/>
    <property type="match status" value="1"/>
</dbReference>